<evidence type="ECO:0000313" key="2">
    <source>
        <dbReference type="EMBL" id="PVY41217.1"/>
    </source>
</evidence>
<accession>A0A2U1AY98</accession>
<feature type="domain" description="Tll0287-like" evidence="1">
    <location>
        <begin position="43"/>
        <end position="203"/>
    </location>
</feature>
<sequence>MKNRSTIALLFLFAGIVACNSPQQDREEDKAGTVTALSAEQLEQYRQQGRSITKTSFDTLSHNLMRAMQQGGPLNALQFCNIEAYPLTDSLSAQFDAHIRRTSAQYRNPDNKPDAQEEALLTAFSNWKEQGRDLSQADTLVMLADDQVLFAKPILLQPQCQACHGVPGETLTKELQAEIQKLYPEDRATGFRPGDLRGMWAIRFQN</sequence>
<dbReference type="RefSeq" id="WP_116543164.1">
    <property type="nucleotide sequence ID" value="NZ_QEKI01000005.1"/>
</dbReference>
<keyword evidence="3" id="KW-1185">Reference proteome</keyword>
<protein>
    <submittedName>
        <fullName evidence="2">Uncharacterized protein DUF3365</fullName>
    </submittedName>
</protein>
<evidence type="ECO:0000259" key="1">
    <source>
        <dbReference type="Pfam" id="PF11845"/>
    </source>
</evidence>
<dbReference type="AlphaFoldDB" id="A0A2U1AY98"/>
<organism evidence="2 3">
    <name type="scientific">Pontibacter virosus</name>
    <dbReference type="NCBI Taxonomy" id="1765052"/>
    <lineage>
        <taxon>Bacteria</taxon>
        <taxon>Pseudomonadati</taxon>
        <taxon>Bacteroidota</taxon>
        <taxon>Cytophagia</taxon>
        <taxon>Cytophagales</taxon>
        <taxon>Hymenobacteraceae</taxon>
        <taxon>Pontibacter</taxon>
    </lineage>
</organism>
<dbReference type="Proteomes" id="UP000245466">
    <property type="component" value="Unassembled WGS sequence"/>
</dbReference>
<reference evidence="2 3" key="1">
    <citation type="submission" date="2018-04" db="EMBL/GenBank/DDBJ databases">
        <title>Genomic Encyclopedia of Type Strains, Phase IV (KMG-IV): sequencing the most valuable type-strain genomes for metagenomic binning, comparative biology and taxonomic classification.</title>
        <authorList>
            <person name="Goeker M."/>
        </authorList>
    </citation>
    <scope>NUCLEOTIDE SEQUENCE [LARGE SCALE GENOMIC DNA]</scope>
    <source>
        <strain evidence="2 3">DSM 100231</strain>
    </source>
</reference>
<dbReference type="OrthoDB" id="1494333at2"/>
<dbReference type="Pfam" id="PF11845">
    <property type="entry name" value="Tll0287-like"/>
    <property type="match status" value="1"/>
</dbReference>
<dbReference type="EMBL" id="QEKI01000005">
    <property type="protein sequence ID" value="PVY41217.1"/>
    <property type="molecule type" value="Genomic_DNA"/>
</dbReference>
<proteinExistence type="predicted"/>
<dbReference type="InterPro" id="IPR021796">
    <property type="entry name" value="Tll0287-like_dom"/>
</dbReference>
<evidence type="ECO:0000313" key="3">
    <source>
        <dbReference type="Proteomes" id="UP000245466"/>
    </source>
</evidence>
<gene>
    <name evidence="2" type="ORF">C8E01_105144</name>
</gene>
<name>A0A2U1AY98_9BACT</name>
<dbReference type="PROSITE" id="PS51257">
    <property type="entry name" value="PROKAR_LIPOPROTEIN"/>
    <property type="match status" value="1"/>
</dbReference>
<comment type="caution">
    <text evidence="2">The sequence shown here is derived from an EMBL/GenBank/DDBJ whole genome shotgun (WGS) entry which is preliminary data.</text>
</comment>